<evidence type="ECO:0000256" key="8">
    <source>
        <dbReference type="ARBA" id="ARBA00023012"/>
    </source>
</evidence>
<reference evidence="13" key="1">
    <citation type="submission" date="2017-05" db="EMBL/GenBank/DDBJ databases">
        <authorList>
            <person name="Sung H."/>
        </authorList>
    </citation>
    <scope>NUCLEOTIDE SEQUENCE [LARGE SCALE GENOMIC DNA]</scope>
    <source>
        <strain evidence="13">AR23208</strain>
    </source>
</reference>
<dbReference type="PROSITE" id="PS50113">
    <property type="entry name" value="PAC"/>
    <property type="match status" value="1"/>
</dbReference>
<dbReference type="PROSITE" id="PS50109">
    <property type="entry name" value="HIS_KIN"/>
    <property type="match status" value="1"/>
</dbReference>
<dbReference type="SUPFAM" id="SSF55785">
    <property type="entry name" value="PYP-like sensor domain (PAS domain)"/>
    <property type="match status" value="1"/>
</dbReference>
<feature type="domain" description="Histidine kinase" evidence="9">
    <location>
        <begin position="137"/>
        <end position="344"/>
    </location>
</feature>
<name>A0A1Y0IMS3_9BACL</name>
<evidence type="ECO:0000256" key="7">
    <source>
        <dbReference type="ARBA" id="ARBA00022840"/>
    </source>
</evidence>
<protein>
    <recommendedName>
        <fullName evidence="2">histidine kinase</fullName>
        <ecNumber evidence="2">2.7.13.3</ecNumber>
    </recommendedName>
</protein>
<comment type="catalytic activity">
    <reaction evidence="1">
        <text>ATP + protein L-histidine = ADP + protein N-phospho-L-histidine.</text>
        <dbReference type="EC" id="2.7.13.3"/>
    </reaction>
</comment>
<dbReference type="NCBIfam" id="TIGR00229">
    <property type="entry name" value="sensory_box"/>
    <property type="match status" value="1"/>
</dbReference>
<evidence type="ECO:0000256" key="4">
    <source>
        <dbReference type="ARBA" id="ARBA00022679"/>
    </source>
</evidence>
<dbReference type="CDD" id="cd00130">
    <property type="entry name" value="PAS"/>
    <property type="match status" value="1"/>
</dbReference>
<dbReference type="SMART" id="SM00387">
    <property type="entry name" value="HATPase_c"/>
    <property type="match status" value="1"/>
</dbReference>
<keyword evidence="6" id="KW-0418">Kinase</keyword>
<dbReference type="EMBL" id="CP021434">
    <property type="protein sequence ID" value="ARU61872.1"/>
    <property type="molecule type" value="Genomic_DNA"/>
</dbReference>
<dbReference type="SUPFAM" id="SSF55874">
    <property type="entry name" value="ATPase domain of HSP90 chaperone/DNA topoisomerase II/histidine kinase"/>
    <property type="match status" value="1"/>
</dbReference>
<gene>
    <name evidence="12" type="ORF">CBW65_13150</name>
</gene>
<dbReference type="InterPro" id="IPR003594">
    <property type="entry name" value="HATPase_dom"/>
</dbReference>
<keyword evidence="3" id="KW-0597">Phosphoprotein</keyword>
<dbReference type="SMART" id="SM00091">
    <property type="entry name" value="PAS"/>
    <property type="match status" value="1"/>
</dbReference>
<evidence type="ECO:0000256" key="5">
    <source>
        <dbReference type="ARBA" id="ARBA00022741"/>
    </source>
</evidence>
<feature type="domain" description="PAC" evidence="11">
    <location>
        <begin position="68"/>
        <end position="124"/>
    </location>
</feature>
<evidence type="ECO:0000256" key="3">
    <source>
        <dbReference type="ARBA" id="ARBA00022553"/>
    </source>
</evidence>
<keyword evidence="5" id="KW-0547">Nucleotide-binding</keyword>
<dbReference type="SMART" id="SM00388">
    <property type="entry name" value="HisKA"/>
    <property type="match status" value="1"/>
</dbReference>
<evidence type="ECO:0000256" key="1">
    <source>
        <dbReference type="ARBA" id="ARBA00000085"/>
    </source>
</evidence>
<dbReference type="GO" id="GO:0000155">
    <property type="term" value="F:phosphorelay sensor kinase activity"/>
    <property type="evidence" value="ECO:0007669"/>
    <property type="project" value="InterPro"/>
</dbReference>
<dbReference type="Pfam" id="PF13596">
    <property type="entry name" value="PAS_10"/>
    <property type="match status" value="1"/>
</dbReference>
<dbReference type="GO" id="GO:0005524">
    <property type="term" value="F:ATP binding"/>
    <property type="evidence" value="ECO:0007669"/>
    <property type="project" value="UniProtKB-KW"/>
</dbReference>
<dbReference type="CDD" id="cd00082">
    <property type="entry name" value="HisKA"/>
    <property type="match status" value="1"/>
</dbReference>
<evidence type="ECO:0000259" key="10">
    <source>
        <dbReference type="PROSITE" id="PS50112"/>
    </source>
</evidence>
<evidence type="ECO:0000259" key="11">
    <source>
        <dbReference type="PROSITE" id="PS50113"/>
    </source>
</evidence>
<dbReference type="RefSeq" id="WP_087457242.1">
    <property type="nucleotide sequence ID" value="NZ_CP021434.1"/>
</dbReference>
<dbReference type="InterPro" id="IPR003661">
    <property type="entry name" value="HisK_dim/P_dom"/>
</dbReference>
<dbReference type="KEGG" id="tum:CBW65_13150"/>
<dbReference type="Gene3D" id="1.10.287.130">
    <property type="match status" value="1"/>
</dbReference>
<dbReference type="InterPro" id="IPR036890">
    <property type="entry name" value="HATPase_C_sf"/>
</dbReference>
<dbReference type="InterPro" id="IPR035965">
    <property type="entry name" value="PAS-like_dom_sf"/>
</dbReference>
<dbReference type="Proteomes" id="UP000195437">
    <property type="component" value="Chromosome"/>
</dbReference>
<dbReference type="InterPro" id="IPR000014">
    <property type="entry name" value="PAS"/>
</dbReference>
<evidence type="ECO:0000313" key="13">
    <source>
        <dbReference type="Proteomes" id="UP000195437"/>
    </source>
</evidence>
<dbReference type="EC" id="2.7.13.3" evidence="2"/>
<proteinExistence type="predicted"/>
<evidence type="ECO:0000313" key="12">
    <source>
        <dbReference type="EMBL" id="ARU61872.1"/>
    </source>
</evidence>
<dbReference type="Pfam" id="PF00512">
    <property type="entry name" value="HisKA"/>
    <property type="match status" value="1"/>
</dbReference>
<dbReference type="PANTHER" id="PTHR43065">
    <property type="entry name" value="SENSOR HISTIDINE KINASE"/>
    <property type="match status" value="1"/>
</dbReference>
<keyword evidence="13" id="KW-1185">Reference proteome</keyword>
<dbReference type="InterPro" id="IPR005467">
    <property type="entry name" value="His_kinase_dom"/>
</dbReference>
<dbReference type="PANTHER" id="PTHR43065:SF10">
    <property type="entry name" value="PEROXIDE STRESS-ACTIVATED HISTIDINE KINASE MAK3"/>
    <property type="match status" value="1"/>
</dbReference>
<evidence type="ECO:0000256" key="2">
    <source>
        <dbReference type="ARBA" id="ARBA00012438"/>
    </source>
</evidence>
<keyword evidence="4" id="KW-0808">Transferase</keyword>
<dbReference type="OrthoDB" id="9759607at2"/>
<accession>A0A1Y0IMS3</accession>
<feature type="domain" description="PAS" evidence="10">
    <location>
        <begin position="2"/>
        <end position="73"/>
    </location>
</feature>
<keyword evidence="7" id="KW-0067">ATP-binding</keyword>
<keyword evidence="8" id="KW-0902">Two-component regulatory system</keyword>
<dbReference type="PROSITE" id="PS50112">
    <property type="entry name" value="PAS"/>
    <property type="match status" value="1"/>
</dbReference>
<evidence type="ECO:0000256" key="6">
    <source>
        <dbReference type="ARBA" id="ARBA00022777"/>
    </source>
</evidence>
<dbReference type="InterPro" id="IPR004358">
    <property type="entry name" value="Sig_transdc_His_kin-like_C"/>
</dbReference>
<dbReference type="PRINTS" id="PR00344">
    <property type="entry name" value="BCTRLSENSOR"/>
</dbReference>
<sequence length="344" mass="39185">MTSALSETILDSMPLGLVAIDNTMTIIRYNEAAANIMGLPVEHVLGRNIDDVFRPRANERTIQLTLERQIEFRNYEVQIEVCGQMQWLLINTWLMRGDHGEVLGATMAFSDITAVKEMEQHLVRSARLVTIGEMAAGAAHEIRNPLTVIKGFLQLWERDHQHPYLPLILREVDHIDKIVQQFLQLSKKDLQHTDGQKEFDLLETIRDLNGLCDSEAILNGIEFTLHHEADPIPVLLNRTEWKQIVVNLIRNAFDAFTEAHPNKQVQVHLRRRRDHAALFIVDNGSGMSKQLLRQVRDAFFTTKENGTGLGLAICESLAARNGCRFRMYSREGRGTVVVLQVPLR</sequence>
<dbReference type="SUPFAM" id="SSF47384">
    <property type="entry name" value="Homodimeric domain of signal transducing histidine kinase"/>
    <property type="match status" value="1"/>
</dbReference>
<dbReference type="AlphaFoldDB" id="A0A1Y0IMS3"/>
<dbReference type="InterPro" id="IPR036097">
    <property type="entry name" value="HisK_dim/P_sf"/>
</dbReference>
<dbReference type="Pfam" id="PF02518">
    <property type="entry name" value="HATPase_c"/>
    <property type="match status" value="1"/>
</dbReference>
<dbReference type="Gene3D" id="3.30.450.20">
    <property type="entry name" value="PAS domain"/>
    <property type="match status" value="1"/>
</dbReference>
<evidence type="ECO:0000259" key="9">
    <source>
        <dbReference type="PROSITE" id="PS50109"/>
    </source>
</evidence>
<dbReference type="Gene3D" id="3.30.565.10">
    <property type="entry name" value="Histidine kinase-like ATPase, C-terminal domain"/>
    <property type="match status" value="1"/>
</dbReference>
<organism evidence="12 13">
    <name type="scientific">Tumebacillus avium</name>
    <dbReference type="NCBI Taxonomy" id="1903704"/>
    <lineage>
        <taxon>Bacteria</taxon>
        <taxon>Bacillati</taxon>
        <taxon>Bacillota</taxon>
        <taxon>Bacilli</taxon>
        <taxon>Bacillales</taxon>
        <taxon>Alicyclobacillaceae</taxon>
        <taxon>Tumebacillus</taxon>
    </lineage>
</organism>
<dbReference type="InterPro" id="IPR000700">
    <property type="entry name" value="PAS-assoc_C"/>
</dbReference>